<dbReference type="SUPFAM" id="SSF55347">
    <property type="entry name" value="Glyceraldehyde-3-phosphate dehydrogenase-like, C-terminal domain"/>
    <property type="match status" value="1"/>
</dbReference>
<gene>
    <name evidence="3" type="ORF">OB955_13775</name>
</gene>
<dbReference type="InterPro" id="IPR051450">
    <property type="entry name" value="Gfo/Idh/MocA_Oxidoreductases"/>
</dbReference>
<dbReference type="PANTHER" id="PTHR43377">
    <property type="entry name" value="BILIVERDIN REDUCTASE A"/>
    <property type="match status" value="1"/>
</dbReference>
<dbReference type="InterPro" id="IPR000683">
    <property type="entry name" value="Gfo/Idh/MocA-like_OxRdtase_N"/>
</dbReference>
<dbReference type="Pfam" id="PF01408">
    <property type="entry name" value="GFO_IDH_MocA"/>
    <property type="match status" value="1"/>
</dbReference>
<dbReference type="InterPro" id="IPR055170">
    <property type="entry name" value="GFO_IDH_MocA-like_dom"/>
</dbReference>
<dbReference type="Proteomes" id="UP001320972">
    <property type="component" value="Unassembled WGS sequence"/>
</dbReference>
<feature type="domain" description="Gfo/Idh/MocA-like oxidoreductase N-terminal" evidence="1">
    <location>
        <begin position="25"/>
        <end position="118"/>
    </location>
</feature>
<organism evidence="3 4">
    <name type="scientific">Natronoglomus mannanivorans</name>
    <dbReference type="NCBI Taxonomy" id="2979990"/>
    <lineage>
        <taxon>Archaea</taxon>
        <taxon>Methanobacteriati</taxon>
        <taxon>Methanobacteriota</taxon>
        <taxon>Stenosarchaea group</taxon>
        <taxon>Halobacteria</taxon>
        <taxon>Halobacteriales</taxon>
        <taxon>Natrialbaceae</taxon>
        <taxon>Natronoglomus</taxon>
    </lineage>
</organism>
<reference evidence="3 4" key="1">
    <citation type="submission" date="2022-09" db="EMBL/GenBank/DDBJ databases">
        <title>Enrichment on poylsaccharides allowed isolation of novel metabolic and taxonomic groups of Haloarchaea.</title>
        <authorList>
            <person name="Sorokin D.Y."/>
            <person name="Elcheninov A.G."/>
            <person name="Khizhniak T.V."/>
            <person name="Kolganova T.V."/>
            <person name="Kublanov I.V."/>
        </authorList>
    </citation>
    <scope>NUCLEOTIDE SEQUENCE [LARGE SCALE GENOMIC DNA]</scope>
    <source>
        <strain evidence="3 4">AArc-m2/3/4</strain>
    </source>
</reference>
<dbReference type="Gene3D" id="3.40.50.720">
    <property type="entry name" value="NAD(P)-binding Rossmann-like Domain"/>
    <property type="match status" value="1"/>
</dbReference>
<dbReference type="Gene3D" id="3.30.360.10">
    <property type="entry name" value="Dihydrodipicolinate Reductase, domain 2"/>
    <property type="match status" value="1"/>
</dbReference>
<dbReference type="RefSeq" id="WP_338008141.1">
    <property type="nucleotide sequence ID" value="NZ_JAOPKB010000008.1"/>
</dbReference>
<evidence type="ECO:0000259" key="2">
    <source>
        <dbReference type="Pfam" id="PF22725"/>
    </source>
</evidence>
<dbReference type="SUPFAM" id="SSF51735">
    <property type="entry name" value="NAD(P)-binding Rossmann-fold domains"/>
    <property type="match status" value="1"/>
</dbReference>
<dbReference type="InterPro" id="IPR036291">
    <property type="entry name" value="NAD(P)-bd_dom_sf"/>
</dbReference>
<comment type="caution">
    <text evidence="3">The sequence shown here is derived from an EMBL/GenBank/DDBJ whole genome shotgun (WGS) entry which is preliminary data.</text>
</comment>
<dbReference type="EMBL" id="JAOPKB010000008">
    <property type="protein sequence ID" value="MCU4973802.1"/>
    <property type="molecule type" value="Genomic_DNA"/>
</dbReference>
<dbReference type="PANTHER" id="PTHR43377:SF1">
    <property type="entry name" value="BILIVERDIN REDUCTASE A"/>
    <property type="match status" value="1"/>
</dbReference>
<evidence type="ECO:0000259" key="1">
    <source>
        <dbReference type="Pfam" id="PF01408"/>
    </source>
</evidence>
<proteinExistence type="predicted"/>
<evidence type="ECO:0000313" key="4">
    <source>
        <dbReference type="Proteomes" id="UP001320972"/>
    </source>
</evidence>
<feature type="domain" description="GFO/IDH/MocA-like oxidoreductase" evidence="2">
    <location>
        <begin position="127"/>
        <end position="252"/>
    </location>
</feature>
<dbReference type="Pfam" id="PF22725">
    <property type="entry name" value="GFO_IDH_MocA_C3"/>
    <property type="match status" value="1"/>
</dbReference>
<name>A0ABT2QFU9_9EURY</name>
<keyword evidence="4" id="KW-1185">Reference proteome</keyword>
<evidence type="ECO:0000313" key="3">
    <source>
        <dbReference type="EMBL" id="MCU4973802.1"/>
    </source>
</evidence>
<sequence length="333" mass="36000">MTIRLGVLSTAHPHCHEYVSAVGEIDGADVVAVADEDDERGREFADEHGLEYGSTDEVLERIDAGVVCAANVDHGEWVRAAADAGVDVLCEKPLAPTAAEAGELVDVCEDAGVTLAVAMPVRFSEPIRQAKAALEDGAVGELQAIVGTNLLQRMAGGTWFTDPDRSGGGAIMDHSVHVVDLARWLTGQEVTEVYTETGTHFSDIAVEDIDVLSMELADGTIVSHDGSWRQPDSWDFWGDVTMRLIGTEGVLEVDCFDQTFTETRDTGDDPGMESIYWGTDMNEYLVRDFVDAVRDGSEPAIPGEDGVRETRVVEAAYESAETGMPVEIEYELE</sequence>
<protein>
    <submittedName>
        <fullName evidence="3">Gfo/Idh/MocA family oxidoreductase</fullName>
    </submittedName>
</protein>
<accession>A0ABT2QFU9</accession>